<dbReference type="SUPFAM" id="SSF82771">
    <property type="entry name" value="GIY-YIG endonuclease"/>
    <property type="match status" value="1"/>
</dbReference>
<evidence type="ECO:0000313" key="3">
    <source>
        <dbReference type="EMBL" id="CAA9558648.1"/>
    </source>
</evidence>
<dbReference type="CDD" id="cd10456">
    <property type="entry name" value="GIY-YIG_UPF0213"/>
    <property type="match status" value="1"/>
</dbReference>
<protein>
    <recommendedName>
        <fullName evidence="2">GIY-YIG domain-containing protein</fullName>
    </recommendedName>
</protein>
<reference evidence="3" key="1">
    <citation type="submission" date="2020-02" db="EMBL/GenBank/DDBJ databases">
        <authorList>
            <person name="Meier V. D."/>
        </authorList>
    </citation>
    <scope>NUCLEOTIDE SEQUENCE</scope>
    <source>
        <strain evidence="3">AVDCRST_MAG18</strain>
    </source>
</reference>
<dbReference type="InterPro" id="IPR000305">
    <property type="entry name" value="GIY-YIG_endonuc"/>
</dbReference>
<dbReference type="AlphaFoldDB" id="A0A6J4USM3"/>
<proteinExistence type="inferred from homology"/>
<dbReference type="EMBL" id="CADCWN010000062">
    <property type="protein sequence ID" value="CAA9558648.1"/>
    <property type="molecule type" value="Genomic_DNA"/>
</dbReference>
<sequence>MTVSGPWWVYILRCADGTFYVGLARHLATRLREHNADDRRGARYTRGRRPVALYLAHPCADRRAAAQLEWRVKQLSRERKAALCGATDWLPGEQALHIESEASCTTGSVQAESPDGYEGCQLS</sequence>
<dbReference type="PROSITE" id="PS50164">
    <property type="entry name" value="GIY_YIG"/>
    <property type="match status" value="1"/>
</dbReference>
<evidence type="ECO:0000259" key="2">
    <source>
        <dbReference type="PROSITE" id="PS50164"/>
    </source>
</evidence>
<dbReference type="PANTHER" id="PTHR34477">
    <property type="entry name" value="UPF0213 PROTEIN YHBQ"/>
    <property type="match status" value="1"/>
</dbReference>
<gene>
    <name evidence="3" type="ORF">AVDCRST_MAG18-890</name>
</gene>
<name>A0A6J4USM3_9BACT</name>
<dbReference type="PANTHER" id="PTHR34477:SF1">
    <property type="entry name" value="UPF0213 PROTEIN YHBQ"/>
    <property type="match status" value="1"/>
</dbReference>
<feature type="domain" description="GIY-YIG" evidence="2">
    <location>
        <begin position="5"/>
        <end position="82"/>
    </location>
</feature>
<organism evidence="3">
    <name type="scientific">uncultured Thermomicrobiales bacterium</name>
    <dbReference type="NCBI Taxonomy" id="1645740"/>
    <lineage>
        <taxon>Bacteria</taxon>
        <taxon>Pseudomonadati</taxon>
        <taxon>Thermomicrobiota</taxon>
        <taxon>Thermomicrobia</taxon>
        <taxon>Thermomicrobiales</taxon>
        <taxon>environmental samples</taxon>
    </lineage>
</organism>
<evidence type="ECO:0000256" key="1">
    <source>
        <dbReference type="ARBA" id="ARBA00007435"/>
    </source>
</evidence>
<dbReference type="Gene3D" id="3.40.1440.10">
    <property type="entry name" value="GIY-YIG endonuclease"/>
    <property type="match status" value="1"/>
</dbReference>
<dbReference type="InterPro" id="IPR050190">
    <property type="entry name" value="UPF0213_domain"/>
</dbReference>
<dbReference type="InterPro" id="IPR035901">
    <property type="entry name" value="GIY-YIG_endonuc_sf"/>
</dbReference>
<comment type="similarity">
    <text evidence="1">Belongs to the UPF0213 family.</text>
</comment>
<accession>A0A6J4USM3</accession>
<dbReference type="Pfam" id="PF01541">
    <property type="entry name" value="GIY-YIG"/>
    <property type="match status" value="1"/>
</dbReference>